<reference evidence="3" key="1">
    <citation type="journal article" date="2019" name="Int. J. Syst. Evol. Microbiol.">
        <title>The Global Catalogue of Microorganisms (GCM) 10K type strain sequencing project: providing services to taxonomists for standard genome sequencing and annotation.</title>
        <authorList>
            <consortium name="The Broad Institute Genomics Platform"/>
            <consortium name="The Broad Institute Genome Sequencing Center for Infectious Disease"/>
            <person name="Wu L."/>
            <person name="Ma J."/>
        </authorList>
    </citation>
    <scope>NUCLEOTIDE SEQUENCE [LARGE SCALE GENOMIC DNA]</scope>
    <source>
        <strain evidence="3">JCM 17110</strain>
    </source>
</reference>
<sequence length="173" mass="17835">MTLNHSVLTLLSMAVALVAGALIPFQSASNAALGRALGHPLWATVVSLVVSLLVVLPVLLAMRAPAPSFGQALQMPAWIWTGGIVGVFYLTATLMLAPRLGATGLMVCVMAGQMMAALVIDQFGLMGLAARPINLGRTAGVMVMVVGMCLVIFSSPTVEHGVNKKPLAASATK</sequence>
<comment type="caution">
    <text evidence="2">The sequence shown here is derived from an EMBL/GenBank/DDBJ whole genome shotgun (WGS) entry which is preliminary data.</text>
</comment>
<feature type="transmembrane region" description="Helical" evidence="1">
    <location>
        <begin position="41"/>
        <end position="65"/>
    </location>
</feature>
<keyword evidence="1" id="KW-0472">Membrane</keyword>
<feature type="transmembrane region" description="Helical" evidence="1">
    <location>
        <begin position="135"/>
        <end position="153"/>
    </location>
</feature>
<name>A0ABP6W7U0_9GAMM</name>
<evidence type="ECO:0000313" key="3">
    <source>
        <dbReference type="Proteomes" id="UP001500795"/>
    </source>
</evidence>
<dbReference type="InterPro" id="IPR006750">
    <property type="entry name" value="YdcZ"/>
</dbReference>
<evidence type="ECO:0000313" key="2">
    <source>
        <dbReference type="EMBL" id="GAA3547932.1"/>
    </source>
</evidence>
<proteinExistence type="predicted"/>
<gene>
    <name evidence="2" type="ORF">GCM10022394_30080</name>
</gene>
<dbReference type="EMBL" id="BAABCX010000005">
    <property type="protein sequence ID" value="GAA3547932.1"/>
    <property type="molecule type" value="Genomic_DNA"/>
</dbReference>
<dbReference type="PANTHER" id="PTHR34821:SF2">
    <property type="entry name" value="INNER MEMBRANE PROTEIN YDCZ"/>
    <property type="match status" value="1"/>
</dbReference>
<keyword evidence="3" id="KW-1185">Reference proteome</keyword>
<keyword evidence="1" id="KW-1133">Transmembrane helix</keyword>
<evidence type="ECO:0000256" key="1">
    <source>
        <dbReference type="SAM" id="Phobius"/>
    </source>
</evidence>
<keyword evidence="1" id="KW-0812">Transmembrane</keyword>
<accession>A0ABP6W7U0</accession>
<dbReference type="Proteomes" id="UP001500795">
    <property type="component" value="Unassembled WGS sequence"/>
</dbReference>
<feature type="transmembrane region" description="Helical" evidence="1">
    <location>
        <begin position="103"/>
        <end position="123"/>
    </location>
</feature>
<feature type="transmembrane region" description="Helical" evidence="1">
    <location>
        <begin position="77"/>
        <end position="97"/>
    </location>
</feature>
<organism evidence="2 3">
    <name type="scientific">Zobellella aerophila</name>
    <dbReference type="NCBI Taxonomy" id="870480"/>
    <lineage>
        <taxon>Bacteria</taxon>
        <taxon>Pseudomonadati</taxon>
        <taxon>Pseudomonadota</taxon>
        <taxon>Gammaproteobacteria</taxon>
        <taxon>Aeromonadales</taxon>
        <taxon>Aeromonadaceae</taxon>
        <taxon>Zobellella</taxon>
    </lineage>
</organism>
<protein>
    <submittedName>
        <fullName evidence="2">DMT family transporter</fullName>
    </submittedName>
</protein>
<dbReference type="PANTHER" id="PTHR34821">
    <property type="entry name" value="INNER MEMBRANE PROTEIN YDCZ"/>
    <property type="match status" value="1"/>
</dbReference>
<dbReference type="RefSeq" id="WP_344959546.1">
    <property type="nucleotide sequence ID" value="NZ_BAABCX010000005.1"/>
</dbReference>
<dbReference type="Pfam" id="PF04657">
    <property type="entry name" value="DMT_YdcZ"/>
    <property type="match status" value="1"/>
</dbReference>